<organism evidence="1 2">
    <name type="scientific">Polysphondylium violaceum</name>
    <dbReference type="NCBI Taxonomy" id="133409"/>
    <lineage>
        <taxon>Eukaryota</taxon>
        <taxon>Amoebozoa</taxon>
        <taxon>Evosea</taxon>
        <taxon>Eumycetozoa</taxon>
        <taxon>Dictyostelia</taxon>
        <taxon>Dictyosteliales</taxon>
        <taxon>Dictyosteliaceae</taxon>
        <taxon>Polysphondylium</taxon>
    </lineage>
</organism>
<name>A0A8J4PXL1_9MYCE</name>
<proteinExistence type="predicted"/>
<reference evidence="1" key="1">
    <citation type="submission" date="2020-01" db="EMBL/GenBank/DDBJ databases">
        <title>Development of genomics and gene disruption for Polysphondylium violaceum indicates a role for the polyketide synthase stlB in stalk morphogenesis.</title>
        <authorList>
            <person name="Narita B."/>
            <person name="Kawabe Y."/>
            <person name="Kin K."/>
            <person name="Saito T."/>
            <person name="Gibbs R."/>
            <person name="Kuspa A."/>
            <person name="Muzny D."/>
            <person name="Queller D."/>
            <person name="Richards S."/>
            <person name="Strassman J."/>
            <person name="Sucgang R."/>
            <person name="Worley K."/>
            <person name="Schaap P."/>
        </authorList>
    </citation>
    <scope>NUCLEOTIDE SEQUENCE</scope>
    <source>
        <strain evidence="1">QSvi11</strain>
    </source>
</reference>
<gene>
    <name evidence="1" type="ORF">CYY_003490</name>
</gene>
<evidence type="ECO:0000313" key="2">
    <source>
        <dbReference type="Proteomes" id="UP000695562"/>
    </source>
</evidence>
<protein>
    <submittedName>
        <fullName evidence="1">Uncharacterized protein</fullName>
    </submittedName>
</protein>
<dbReference type="AlphaFoldDB" id="A0A8J4PXL1"/>
<sequence>MSNQNEVDPFYTDSLLVLNGVTKSVKQDLYLDIMESLKAKVNELDSENWAFDINSDTKNNSNNNNSSSSLVSCYNTLYSSHHSTIRHNL</sequence>
<dbReference type="Proteomes" id="UP000695562">
    <property type="component" value="Unassembled WGS sequence"/>
</dbReference>
<keyword evidence="2" id="KW-1185">Reference proteome</keyword>
<comment type="caution">
    <text evidence="1">The sequence shown here is derived from an EMBL/GenBank/DDBJ whole genome shotgun (WGS) entry which is preliminary data.</text>
</comment>
<evidence type="ECO:0000313" key="1">
    <source>
        <dbReference type="EMBL" id="KAF2075185.1"/>
    </source>
</evidence>
<accession>A0A8J4PXL1</accession>
<dbReference type="OrthoDB" id="19114at2759"/>
<dbReference type="EMBL" id="AJWJ01000110">
    <property type="protein sequence ID" value="KAF2075185.1"/>
    <property type="molecule type" value="Genomic_DNA"/>
</dbReference>